<sequence length="737" mass="81082">MTEPTAEMIQETKLYKSWGLSDQEFQTISNDILGRLPNYTETGLFSVMWGEHCSYKNSKNVLRKFSNKSERVLAGPGEDAGIIDIGDNQAIVFKAESHNHPSAVEPYQGAATGVGGIIRDIFSMGATPIALLNSLKFGELDDSHTRYLAEEIVSGIGGYGNCIGIPTVGGEIAFQSRYKKNPIVNVMCVGLIDHDDVKYGKATGKDNLIVYVGAKTGRDGIHGATFASDEFTDSKSTQRSAVQVGDPFMEKLLMDACIELVHEHSDWIMGIQDMGAAGLVSSTAEMASKASSGLILELDNVPQRETEMTPYEIMLSESQERMVLCIKPEYEQNITDFFTDKMLDAVVVGKVTTDGQYKIYQRGKMVCNIPISGLVDESPEYKRISVKPDRIADSKEQFRPEIKSLEDVWLKILRQPTIASKEYFYKTYDSQIKANTVVQPGSDAAVVRIRDTKKAIAMTNDGNSRMVYVDPFIGGQMAVIEAASNLVAAGAIPIGITDCLNYGNPEKPEIFWEFEKSVSGMAMAGKKLNIPVVSGNVSLYNEFNETAIYPSPMIGMTGLVEDIDNVITQGFKNSGDLIYLIGETRNEFNGSEIQQLQLNDVKGSLSKINVDQIKDRFELILDIINNKLINSCHDLSEGGLAVALSEATFENKLGFKCEVNMPKEYLFSETPARFVVSVSKDNQRKFEDIIGNNGAKIGVVTDDNRMNIKTIGAEATIELSVAMSIWKEAISCLMKKN</sequence>
<dbReference type="SUPFAM" id="SSF55326">
    <property type="entry name" value="PurM N-terminal domain-like"/>
    <property type="match status" value="2"/>
</dbReference>
<evidence type="ECO:0000259" key="11">
    <source>
        <dbReference type="Pfam" id="PF18072"/>
    </source>
</evidence>
<comment type="pathway">
    <text evidence="8">Purine metabolism; IMP biosynthesis via de novo pathway; 5-amino-1-(5-phospho-D-ribosyl)imidazole from N(2)-formyl-N(1)-(5-phospho-D-ribosyl)glycinamide: step 1/2.</text>
</comment>
<dbReference type="InterPro" id="IPR010074">
    <property type="entry name" value="PRibForGlyAmidine_synth_PurL"/>
</dbReference>
<keyword evidence="13" id="KW-1185">Reference proteome</keyword>
<protein>
    <recommendedName>
        <fullName evidence="8">Phosphoribosylformylglycinamidine synthase subunit PurL</fullName>
        <shortName evidence="8">FGAM synthase</shortName>
        <ecNumber evidence="8">6.3.5.3</ecNumber>
    </recommendedName>
    <alternativeName>
        <fullName evidence="8">Formylglycinamide ribonucleotide amidotransferase subunit II</fullName>
        <shortName evidence="8">FGAR amidotransferase II</shortName>
        <shortName evidence="8">FGAR-AT II</shortName>
    </alternativeName>
    <alternativeName>
        <fullName evidence="8">Glutamine amidotransferase PurL</fullName>
    </alternativeName>
    <alternativeName>
        <fullName evidence="8">Phosphoribosylformylglycinamidine synthase subunit II</fullName>
    </alternativeName>
</protein>
<feature type="binding site" evidence="8">
    <location>
        <position position="243"/>
    </location>
    <ligand>
        <name>substrate</name>
    </ligand>
</feature>
<dbReference type="PANTHER" id="PTHR43555:SF1">
    <property type="entry name" value="PHOSPHORIBOSYLFORMYLGLYCINAMIDINE SYNTHASE SUBUNIT PURL"/>
    <property type="match status" value="1"/>
</dbReference>
<feature type="domain" description="Phosphoribosylformylglycinamidine synthase linker" evidence="11">
    <location>
        <begin position="9"/>
        <end position="56"/>
    </location>
</feature>
<comment type="subunit">
    <text evidence="8">Monomer. Part of the FGAM synthase complex composed of 1 PurL, 1 PurQ and 2 PurS subunits.</text>
</comment>
<feature type="binding site" evidence="8">
    <location>
        <position position="119"/>
    </location>
    <ligand>
        <name>substrate</name>
    </ligand>
</feature>
<dbReference type="Pfam" id="PF00586">
    <property type="entry name" value="AIRS"/>
    <property type="match status" value="2"/>
</dbReference>
<comment type="function">
    <text evidence="8">Part of the phosphoribosylformylglycinamidine synthase complex involved in the purines biosynthetic pathway. Catalyzes the ATP-dependent conversion of formylglycinamide ribonucleotide (FGAR) and glutamine to yield formylglycinamidine ribonucleotide (FGAM) and glutamate. The FGAM synthase complex is composed of three subunits. PurQ produces an ammonia molecule by converting glutamine to glutamate. PurL transfers the ammonia molecule to FGAR to form FGAM in an ATP-dependent manner. PurS interacts with PurQ and PurL and is thought to assist in the transfer of the ammonia molecule from PurQ to PurL.</text>
</comment>
<dbReference type="CDD" id="cd02204">
    <property type="entry name" value="PurL_repeat2"/>
    <property type="match status" value="1"/>
</dbReference>
<dbReference type="PIRSF" id="PIRSF001587">
    <property type="entry name" value="FGAM_synthase_II"/>
    <property type="match status" value="1"/>
</dbReference>
<comment type="catalytic activity">
    <reaction evidence="8">
        <text>N(2)-formyl-N(1)-(5-phospho-beta-D-ribosyl)glycinamide + L-glutamine + ATP + H2O = 2-formamido-N(1)-(5-O-phospho-beta-D-ribosyl)acetamidine + L-glutamate + ADP + phosphate + H(+)</text>
        <dbReference type="Rhea" id="RHEA:17129"/>
        <dbReference type="ChEBI" id="CHEBI:15377"/>
        <dbReference type="ChEBI" id="CHEBI:15378"/>
        <dbReference type="ChEBI" id="CHEBI:29985"/>
        <dbReference type="ChEBI" id="CHEBI:30616"/>
        <dbReference type="ChEBI" id="CHEBI:43474"/>
        <dbReference type="ChEBI" id="CHEBI:58359"/>
        <dbReference type="ChEBI" id="CHEBI:147286"/>
        <dbReference type="ChEBI" id="CHEBI:147287"/>
        <dbReference type="ChEBI" id="CHEBI:456216"/>
        <dbReference type="EC" id="6.3.5.3"/>
    </reaction>
</comment>
<feature type="binding site" evidence="8">
    <location>
        <position position="538"/>
    </location>
    <ligand>
        <name>substrate</name>
    </ligand>
</feature>
<keyword evidence="7 8" id="KW-0460">Magnesium</keyword>
<dbReference type="GO" id="GO:0004642">
    <property type="term" value="F:phosphoribosylformylglycinamidine synthase activity"/>
    <property type="evidence" value="ECO:0007669"/>
    <property type="project" value="UniProtKB-EC"/>
</dbReference>
<evidence type="ECO:0000256" key="5">
    <source>
        <dbReference type="ARBA" id="ARBA00022755"/>
    </source>
</evidence>
<evidence type="ECO:0000256" key="6">
    <source>
        <dbReference type="ARBA" id="ARBA00022840"/>
    </source>
</evidence>
<dbReference type="EMBL" id="JBHTOI010000002">
    <property type="protein sequence ID" value="MFD1417246.1"/>
    <property type="molecule type" value="Genomic_DNA"/>
</dbReference>
<dbReference type="SUPFAM" id="SSF56042">
    <property type="entry name" value="PurM C-terminal domain-like"/>
    <property type="match status" value="2"/>
</dbReference>
<keyword evidence="2 8" id="KW-0436">Ligase</keyword>
<dbReference type="InterPro" id="IPR036676">
    <property type="entry name" value="PurM-like_C_sf"/>
</dbReference>
<dbReference type="RefSeq" id="WP_125675785.1">
    <property type="nucleotide sequence ID" value="NZ_JBHTOI010000002.1"/>
</dbReference>
<reference evidence="13" key="1">
    <citation type="journal article" date="2019" name="Int. J. Syst. Evol. Microbiol.">
        <title>The Global Catalogue of Microorganisms (GCM) 10K type strain sequencing project: providing services to taxonomists for standard genome sequencing and annotation.</title>
        <authorList>
            <consortium name="The Broad Institute Genomics Platform"/>
            <consortium name="The Broad Institute Genome Sequencing Center for Infectious Disease"/>
            <person name="Wu L."/>
            <person name="Ma J."/>
        </authorList>
    </citation>
    <scope>NUCLEOTIDE SEQUENCE [LARGE SCALE GENOMIC DNA]</scope>
    <source>
        <strain evidence="13">CCM 8936</strain>
    </source>
</reference>
<dbReference type="Pfam" id="PF18072">
    <property type="entry name" value="FGAR-AT_linker"/>
    <property type="match status" value="1"/>
</dbReference>
<dbReference type="Gene3D" id="3.30.1330.10">
    <property type="entry name" value="PurM-like, N-terminal domain"/>
    <property type="match status" value="2"/>
</dbReference>
<evidence type="ECO:0000259" key="10">
    <source>
        <dbReference type="Pfam" id="PF02769"/>
    </source>
</evidence>
<feature type="binding site" evidence="8">
    <location>
        <position position="120"/>
    </location>
    <ligand>
        <name>Mg(2+)</name>
        <dbReference type="ChEBI" id="CHEBI:18420"/>
        <label>2</label>
    </ligand>
</feature>
<feature type="active site" evidence="8">
    <location>
        <position position="52"/>
    </location>
</feature>
<name>A0ABW4BPX2_9LACO</name>
<dbReference type="InterPro" id="IPR016188">
    <property type="entry name" value="PurM-like_N"/>
</dbReference>
<feature type="domain" description="PurM-like C-terminal" evidence="10">
    <location>
        <begin position="207"/>
        <end position="359"/>
    </location>
</feature>
<comment type="caution">
    <text evidence="12">The sequence shown here is derived from an EMBL/GenBank/DDBJ whole genome shotgun (WGS) entry which is preliminary data.</text>
</comment>
<dbReference type="EC" id="6.3.5.3" evidence="8"/>
<feature type="domain" description="PurM-like N-terminal" evidence="9">
    <location>
        <begin position="77"/>
        <end position="192"/>
    </location>
</feature>
<evidence type="ECO:0000256" key="7">
    <source>
        <dbReference type="ARBA" id="ARBA00022842"/>
    </source>
</evidence>
<keyword evidence="6 8" id="KW-0067">ATP-binding</keyword>
<feature type="binding site" evidence="8">
    <location>
        <position position="273"/>
    </location>
    <ligand>
        <name>Mg(2+)</name>
        <dbReference type="ChEBI" id="CHEBI:18420"/>
        <label>2</label>
    </ligand>
</feature>
<comment type="caution">
    <text evidence="8">Lacks conserved residue(s) required for the propagation of feature annotation.</text>
</comment>
<keyword evidence="5 8" id="KW-0658">Purine biosynthesis</keyword>
<comment type="subcellular location">
    <subcellularLocation>
        <location evidence="8">Cytoplasm</location>
    </subcellularLocation>
</comment>
<evidence type="ECO:0000256" key="1">
    <source>
        <dbReference type="ARBA" id="ARBA00022490"/>
    </source>
</evidence>
<dbReference type="CDD" id="cd02203">
    <property type="entry name" value="PurL_repeat1"/>
    <property type="match status" value="1"/>
</dbReference>
<dbReference type="Proteomes" id="UP001597251">
    <property type="component" value="Unassembled WGS sequence"/>
</dbReference>
<dbReference type="PANTHER" id="PTHR43555">
    <property type="entry name" value="PHOSPHORIBOSYLFORMYLGLYCINAMIDINE SYNTHASE SUBUNIT PURL"/>
    <property type="match status" value="1"/>
</dbReference>
<evidence type="ECO:0000313" key="13">
    <source>
        <dbReference type="Proteomes" id="UP001597251"/>
    </source>
</evidence>
<keyword evidence="3 8" id="KW-0479">Metal-binding</keyword>
<dbReference type="InterPro" id="IPR041609">
    <property type="entry name" value="PurL_linker"/>
</dbReference>
<dbReference type="InterPro" id="IPR036921">
    <property type="entry name" value="PurM-like_N_sf"/>
</dbReference>
<dbReference type="NCBIfam" id="TIGR01736">
    <property type="entry name" value="FGAM_synth_II"/>
    <property type="match status" value="1"/>
</dbReference>
<proteinExistence type="inferred from homology"/>
<keyword evidence="1 8" id="KW-0963">Cytoplasm</keyword>
<feature type="active site" description="Proton acceptor" evidence="8">
    <location>
        <position position="98"/>
    </location>
</feature>
<comment type="similarity">
    <text evidence="8">Belongs to the FGAMS family.</text>
</comment>
<dbReference type="InterPro" id="IPR010918">
    <property type="entry name" value="PurM-like_C_dom"/>
</dbReference>
<accession>A0ABW4BPX2</accession>
<feature type="binding site" evidence="8">
    <location>
        <position position="55"/>
    </location>
    <ligand>
        <name>ATP</name>
        <dbReference type="ChEBI" id="CHEBI:30616"/>
    </ligand>
</feature>
<dbReference type="Gene3D" id="3.90.650.10">
    <property type="entry name" value="PurM-like C-terminal domain"/>
    <property type="match status" value="2"/>
</dbReference>
<feature type="binding site" evidence="8">
    <location>
        <begin position="97"/>
        <end position="100"/>
    </location>
    <ligand>
        <name>substrate</name>
    </ligand>
</feature>
<keyword evidence="4 8" id="KW-0547">Nucleotide-binding</keyword>
<evidence type="ECO:0000256" key="4">
    <source>
        <dbReference type="ARBA" id="ARBA00022741"/>
    </source>
</evidence>
<dbReference type="Pfam" id="PF02769">
    <property type="entry name" value="AIRS_C"/>
    <property type="match status" value="2"/>
</dbReference>
<feature type="binding site" evidence="8">
    <location>
        <position position="535"/>
    </location>
    <ligand>
        <name>ATP</name>
        <dbReference type="ChEBI" id="CHEBI:30616"/>
    </ligand>
</feature>
<feature type="domain" description="PurM-like C-terminal" evidence="10">
    <location>
        <begin position="574"/>
        <end position="708"/>
    </location>
</feature>
<feature type="domain" description="PurM-like N-terminal" evidence="9">
    <location>
        <begin position="441"/>
        <end position="560"/>
    </location>
</feature>
<evidence type="ECO:0000256" key="8">
    <source>
        <dbReference type="HAMAP-Rule" id="MF_00420"/>
    </source>
</evidence>
<gene>
    <name evidence="8 12" type="primary">purL</name>
    <name evidence="12" type="ORF">ACFQ42_00515</name>
</gene>
<dbReference type="HAMAP" id="MF_00420">
    <property type="entry name" value="PurL_2"/>
    <property type="match status" value="1"/>
</dbReference>
<evidence type="ECO:0000259" key="9">
    <source>
        <dbReference type="Pfam" id="PF00586"/>
    </source>
</evidence>
<feature type="binding site" evidence="8">
    <location>
        <position position="536"/>
    </location>
    <ligand>
        <name>Mg(2+)</name>
        <dbReference type="ChEBI" id="CHEBI:18420"/>
        <label>1</label>
    </ligand>
</feature>
<dbReference type="NCBIfam" id="NF002290">
    <property type="entry name" value="PRK01213.1"/>
    <property type="match status" value="1"/>
</dbReference>
<feature type="binding site" evidence="8">
    <location>
        <position position="96"/>
    </location>
    <ligand>
        <name>Mg(2+)</name>
        <dbReference type="ChEBI" id="CHEBI:18420"/>
        <label>1</label>
    </ligand>
</feature>
<evidence type="ECO:0000256" key="3">
    <source>
        <dbReference type="ARBA" id="ARBA00022723"/>
    </source>
</evidence>
<organism evidence="12 13">
    <name type="scientific">Companilactobacillus keshanensis</name>
    <dbReference type="NCBI Taxonomy" id="2486003"/>
    <lineage>
        <taxon>Bacteria</taxon>
        <taxon>Bacillati</taxon>
        <taxon>Bacillota</taxon>
        <taxon>Bacilli</taxon>
        <taxon>Lactobacillales</taxon>
        <taxon>Lactobacillaceae</taxon>
        <taxon>Companilactobacillus</taxon>
    </lineage>
</organism>
<feature type="binding site" evidence="8">
    <location>
        <begin position="317"/>
        <end position="319"/>
    </location>
    <ligand>
        <name>substrate</name>
    </ligand>
</feature>
<feature type="binding site" evidence="8">
    <location>
        <position position="94"/>
    </location>
    <ligand>
        <name>ATP</name>
        <dbReference type="ChEBI" id="CHEBI:30616"/>
    </ligand>
</feature>
<evidence type="ECO:0000313" key="12">
    <source>
        <dbReference type="EMBL" id="MFD1417246.1"/>
    </source>
</evidence>
<evidence type="ECO:0000256" key="2">
    <source>
        <dbReference type="ARBA" id="ARBA00022598"/>
    </source>
</evidence>
<feature type="binding site" evidence="8">
    <location>
        <position position="498"/>
    </location>
    <ligand>
        <name>ATP</name>
        <dbReference type="ChEBI" id="CHEBI:30616"/>
    </ligand>
</feature>